<keyword evidence="3 6" id="KW-0255">Endonuclease</keyword>
<protein>
    <recommendedName>
        <fullName evidence="6 7">Ribonuclease P protein component</fullName>
        <shortName evidence="6">RNase P protein</shortName>
        <shortName evidence="6">RNaseP protein</shortName>
        <ecNumber evidence="6 7">3.1.26.5</ecNumber>
    </recommendedName>
    <alternativeName>
        <fullName evidence="6">Protein C5</fullName>
    </alternativeName>
</protein>
<keyword evidence="4 6" id="KW-0378">Hydrolase</keyword>
<evidence type="ECO:0000256" key="7">
    <source>
        <dbReference type="NCBIfam" id="TIGR00188"/>
    </source>
</evidence>
<dbReference type="GO" id="GO:0030677">
    <property type="term" value="C:ribonuclease P complex"/>
    <property type="evidence" value="ECO:0007669"/>
    <property type="project" value="TreeGrafter"/>
</dbReference>
<dbReference type="PANTHER" id="PTHR33992:SF1">
    <property type="entry name" value="RIBONUCLEASE P PROTEIN COMPONENT"/>
    <property type="match status" value="1"/>
</dbReference>
<dbReference type="GO" id="GO:0004526">
    <property type="term" value="F:ribonuclease P activity"/>
    <property type="evidence" value="ECO:0007669"/>
    <property type="project" value="UniProtKB-UniRule"/>
</dbReference>
<dbReference type="EC" id="3.1.26.5" evidence="6 7"/>
<dbReference type="Pfam" id="PF00825">
    <property type="entry name" value="Ribonuclease_P"/>
    <property type="match status" value="1"/>
</dbReference>
<reference evidence="8 9" key="1">
    <citation type="submission" date="2020-10" db="EMBL/GenBank/DDBJ databases">
        <title>Connecting structure to function with the recovery of over 1000 high-quality activated sludge metagenome-assembled genomes encoding full-length rRNA genes using long-read sequencing.</title>
        <authorList>
            <person name="Singleton C.M."/>
            <person name="Petriglieri F."/>
            <person name="Kristensen J.M."/>
            <person name="Kirkegaard R.H."/>
            <person name="Michaelsen T.Y."/>
            <person name="Andersen M.H."/>
            <person name="Karst S.M."/>
            <person name="Dueholm M.S."/>
            <person name="Nielsen P.H."/>
            <person name="Albertsen M."/>
        </authorList>
    </citation>
    <scope>NUCLEOTIDE SEQUENCE [LARGE SCALE GENOMIC DNA]</scope>
    <source>
        <strain evidence="8">AalE_18-Q3-R2-46_BAT3C.188</strain>
    </source>
</reference>
<evidence type="ECO:0000256" key="5">
    <source>
        <dbReference type="ARBA" id="ARBA00022884"/>
    </source>
</evidence>
<gene>
    <name evidence="6 8" type="primary">rnpA</name>
    <name evidence="8" type="ORF">IPF40_15045</name>
</gene>
<comment type="function">
    <text evidence="6">RNaseP catalyzes the removal of the 5'-leader sequence from pre-tRNA to produce the mature 5'-terminus. It can also cleave other RNA substrates such as 4.5S RNA. The protein component plays an auxiliary but essential role in vivo by binding to the 5'-leader sequence and broadening the substrate specificity of the ribozyme.</text>
</comment>
<keyword evidence="5 6" id="KW-0694">RNA-binding</keyword>
<proteinExistence type="inferred from homology"/>
<dbReference type="NCBIfam" id="TIGR00188">
    <property type="entry name" value="rnpA"/>
    <property type="match status" value="1"/>
</dbReference>
<dbReference type="SUPFAM" id="SSF54211">
    <property type="entry name" value="Ribosomal protein S5 domain 2-like"/>
    <property type="match status" value="1"/>
</dbReference>
<dbReference type="InterPro" id="IPR014721">
    <property type="entry name" value="Ribsml_uS5_D2-typ_fold_subgr"/>
</dbReference>
<dbReference type="HAMAP" id="MF_00227">
    <property type="entry name" value="RNase_P"/>
    <property type="match status" value="1"/>
</dbReference>
<dbReference type="AlphaFoldDB" id="A0A935CEW7"/>
<evidence type="ECO:0000256" key="3">
    <source>
        <dbReference type="ARBA" id="ARBA00022759"/>
    </source>
</evidence>
<dbReference type="InterPro" id="IPR000100">
    <property type="entry name" value="RNase_P"/>
</dbReference>
<evidence type="ECO:0000313" key="8">
    <source>
        <dbReference type="EMBL" id="MBK6302282.1"/>
    </source>
</evidence>
<dbReference type="InterPro" id="IPR020568">
    <property type="entry name" value="Ribosomal_Su5_D2-typ_SF"/>
</dbReference>
<dbReference type="Gene3D" id="3.30.230.10">
    <property type="match status" value="1"/>
</dbReference>
<organism evidence="8 9">
    <name type="scientific">Candidatus Phosphoribacter hodrii</name>
    <dbReference type="NCBI Taxonomy" id="2953743"/>
    <lineage>
        <taxon>Bacteria</taxon>
        <taxon>Bacillati</taxon>
        <taxon>Actinomycetota</taxon>
        <taxon>Actinomycetes</taxon>
        <taxon>Micrococcales</taxon>
        <taxon>Dermatophilaceae</taxon>
        <taxon>Candidatus Phosphoribacter</taxon>
    </lineage>
</organism>
<evidence type="ECO:0000256" key="2">
    <source>
        <dbReference type="ARBA" id="ARBA00022722"/>
    </source>
</evidence>
<keyword evidence="2 6" id="KW-0540">Nuclease</keyword>
<keyword evidence="1 6" id="KW-0819">tRNA processing</keyword>
<dbReference type="Proteomes" id="UP000718281">
    <property type="component" value="Unassembled WGS sequence"/>
</dbReference>
<comment type="catalytic activity">
    <reaction evidence="6">
        <text>Endonucleolytic cleavage of RNA, removing 5'-extranucleotides from tRNA precursor.</text>
        <dbReference type="EC" id="3.1.26.5"/>
    </reaction>
</comment>
<comment type="subunit">
    <text evidence="6">Consists of a catalytic RNA component (M1 or rnpB) and a protein subunit.</text>
</comment>
<dbReference type="GO" id="GO:0000049">
    <property type="term" value="F:tRNA binding"/>
    <property type="evidence" value="ECO:0007669"/>
    <property type="project" value="UniProtKB-UniRule"/>
</dbReference>
<name>A0A935CEW7_9MICO</name>
<dbReference type="GO" id="GO:0001682">
    <property type="term" value="P:tRNA 5'-leader removal"/>
    <property type="evidence" value="ECO:0007669"/>
    <property type="project" value="UniProtKB-UniRule"/>
</dbReference>
<sequence length="118" mass="12110">MLPARNRLRESGQFRAVLRGPGGSRAGGPLMVVHAAMTDPMGARAPRVGFVVSGAVGGAVVRNRVERRLRALAGTALGGIPAGCDLVVRAAPAAATASFAELQAELDRCLRRALAKVA</sequence>
<evidence type="ECO:0000256" key="6">
    <source>
        <dbReference type="HAMAP-Rule" id="MF_00227"/>
    </source>
</evidence>
<evidence type="ECO:0000313" key="9">
    <source>
        <dbReference type="Proteomes" id="UP000718281"/>
    </source>
</evidence>
<evidence type="ECO:0000256" key="1">
    <source>
        <dbReference type="ARBA" id="ARBA00022694"/>
    </source>
</evidence>
<dbReference type="EMBL" id="JADIXZ010000009">
    <property type="protein sequence ID" value="MBK6302282.1"/>
    <property type="molecule type" value="Genomic_DNA"/>
</dbReference>
<dbReference type="PANTHER" id="PTHR33992">
    <property type="entry name" value="RIBONUCLEASE P PROTEIN COMPONENT"/>
    <property type="match status" value="1"/>
</dbReference>
<dbReference type="GO" id="GO:0042781">
    <property type="term" value="F:3'-tRNA processing endoribonuclease activity"/>
    <property type="evidence" value="ECO:0007669"/>
    <property type="project" value="TreeGrafter"/>
</dbReference>
<evidence type="ECO:0000256" key="4">
    <source>
        <dbReference type="ARBA" id="ARBA00022801"/>
    </source>
</evidence>
<accession>A0A935CEW7</accession>
<comment type="caution">
    <text evidence="8">The sequence shown here is derived from an EMBL/GenBank/DDBJ whole genome shotgun (WGS) entry which is preliminary data.</text>
</comment>
<comment type="similarity">
    <text evidence="6">Belongs to the RnpA family.</text>
</comment>